<feature type="binding site" evidence="9">
    <location>
        <position position="156"/>
    </location>
    <ligand>
        <name>Mg(2+)</name>
        <dbReference type="ChEBI" id="CHEBI:18420"/>
        <label>1</label>
    </ligand>
</feature>
<dbReference type="GO" id="GO:0046872">
    <property type="term" value="F:metal ion binding"/>
    <property type="evidence" value="ECO:0007669"/>
    <property type="project" value="UniProtKB-KW"/>
</dbReference>
<dbReference type="PANTHER" id="PTHR11839">
    <property type="entry name" value="UDP/ADP-SUGAR PYROPHOSPHATASE"/>
    <property type="match status" value="1"/>
</dbReference>
<evidence type="ECO:0000256" key="3">
    <source>
        <dbReference type="ARBA" id="ARBA00007275"/>
    </source>
</evidence>
<dbReference type="NCBIfam" id="TIGR00052">
    <property type="entry name" value="nudix-type nucleoside diphosphatase, YffH/AdpP family"/>
    <property type="match status" value="1"/>
</dbReference>
<evidence type="ECO:0000256" key="6">
    <source>
        <dbReference type="ARBA" id="ARBA00022801"/>
    </source>
</evidence>
<reference evidence="12 13" key="1">
    <citation type="submission" date="2019-01" db="EMBL/GenBank/DDBJ databases">
        <authorList>
            <person name="Deng T."/>
        </authorList>
    </citation>
    <scope>NUCLEOTIDE SEQUENCE [LARGE SCALE GENOMIC DNA]</scope>
    <source>
        <strain evidence="12 13">F8825</strain>
    </source>
</reference>
<dbReference type="Gene3D" id="3.90.79.10">
    <property type="entry name" value="Nucleoside Triphosphate Pyrophosphohydrolase"/>
    <property type="match status" value="1"/>
</dbReference>
<dbReference type="InterPro" id="IPR000086">
    <property type="entry name" value="NUDIX_hydrolase_dom"/>
</dbReference>
<comment type="subunit">
    <text evidence="4">Homodimer.</text>
</comment>
<dbReference type="InterPro" id="IPR004385">
    <property type="entry name" value="NDP_pyrophosphatase"/>
</dbReference>
<dbReference type="AlphaFoldDB" id="A0A4Q2TJM0"/>
<feature type="short sequence motif" description="Nudix box" evidence="10">
    <location>
        <begin position="89"/>
        <end position="110"/>
    </location>
</feature>
<keyword evidence="13" id="KW-1185">Reference proteome</keyword>
<feature type="binding site" evidence="9">
    <location>
        <position position="103"/>
    </location>
    <ligand>
        <name>Mg(2+)</name>
        <dbReference type="ChEBI" id="CHEBI:18420"/>
        <label>1</label>
    </ligand>
</feature>
<dbReference type="EMBL" id="SDVB01000170">
    <property type="protein sequence ID" value="RYC17735.1"/>
    <property type="molecule type" value="Genomic_DNA"/>
</dbReference>
<gene>
    <name evidence="12" type="ORF">EUU22_07115</name>
</gene>
<dbReference type="Pfam" id="PF00293">
    <property type="entry name" value="NUDIX"/>
    <property type="match status" value="1"/>
</dbReference>
<keyword evidence="9" id="KW-0479">Metal-binding</keyword>
<evidence type="ECO:0000313" key="13">
    <source>
        <dbReference type="Proteomes" id="UP000291088"/>
    </source>
</evidence>
<evidence type="ECO:0000313" key="12">
    <source>
        <dbReference type="EMBL" id="RYC17735.1"/>
    </source>
</evidence>
<comment type="cofactor">
    <cofactor evidence="2 9">
        <name>Mg(2+)</name>
        <dbReference type="ChEBI" id="CHEBI:18420"/>
    </cofactor>
</comment>
<evidence type="ECO:0000256" key="4">
    <source>
        <dbReference type="ARBA" id="ARBA00011738"/>
    </source>
</evidence>
<evidence type="ECO:0000256" key="5">
    <source>
        <dbReference type="ARBA" id="ARBA00016377"/>
    </source>
</evidence>
<feature type="domain" description="Nudix hydrolase" evidence="11">
    <location>
        <begin position="47"/>
        <end position="191"/>
    </location>
</feature>
<keyword evidence="6" id="KW-0378">Hydrolase</keyword>
<sequence>MSKFDRTGITIRKDETLWKGWSHLRRVTFDYRRDDGRESELVWEVFDRGRAVAILLFDPTRDTVVLVRQFRIPVHLMGDPAFLLEVPAGAVDDEEPEAAVCREVLEETGYRIDSPRFLFAAYSSPGSLTEKIYFYAATVTAADKIAAGGGVDHEHEDLELSEVALDEALEMIGTGAICDAKTIMLLQWAALNREKLVRAGELQVQEG</sequence>
<proteinExistence type="inferred from homology"/>
<dbReference type="GO" id="GO:0016818">
    <property type="term" value="F:hydrolase activity, acting on acid anhydrides, in phosphorus-containing anhydrides"/>
    <property type="evidence" value="ECO:0007669"/>
    <property type="project" value="InterPro"/>
</dbReference>
<protein>
    <recommendedName>
        <fullName evidence="5">GDP-mannose pyrophosphatase</fullName>
    </recommendedName>
    <alternativeName>
        <fullName evidence="7">GDP-mannose hydrolase</fullName>
    </alternativeName>
    <alternativeName>
        <fullName evidence="8">GDPMK</fullName>
    </alternativeName>
</protein>
<dbReference type="InterPro" id="IPR015797">
    <property type="entry name" value="NUDIX_hydrolase-like_dom_sf"/>
</dbReference>
<evidence type="ECO:0000256" key="9">
    <source>
        <dbReference type="PIRSR" id="PIRSR604385-2"/>
    </source>
</evidence>
<evidence type="ECO:0000256" key="10">
    <source>
        <dbReference type="PIRSR" id="PIRSR604385-3"/>
    </source>
</evidence>
<name>A0A4Q2TJM0_9HYPH</name>
<evidence type="ECO:0000256" key="2">
    <source>
        <dbReference type="ARBA" id="ARBA00001946"/>
    </source>
</evidence>
<evidence type="ECO:0000256" key="8">
    <source>
        <dbReference type="ARBA" id="ARBA00032272"/>
    </source>
</evidence>
<comment type="caution">
    <text evidence="12">The sequence shown here is derived from an EMBL/GenBank/DDBJ whole genome shotgun (WGS) entry which is preliminary data.</text>
</comment>
<dbReference type="GO" id="GO:0019693">
    <property type="term" value="P:ribose phosphate metabolic process"/>
    <property type="evidence" value="ECO:0007669"/>
    <property type="project" value="TreeGrafter"/>
</dbReference>
<evidence type="ECO:0000256" key="1">
    <source>
        <dbReference type="ARBA" id="ARBA00000847"/>
    </source>
</evidence>
<evidence type="ECO:0000256" key="7">
    <source>
        <dbReference type="ARBA" id="ARBA00032162"/>
    </source>
</evidence>
<comment type="similarity">
    <text evidence="3">Belongs to the Nudix hydrolase family. NudK subfamily.</text>
</comment>
<accession>A0A4Q2TJM0</accession>
<feature type="binding site" evidence="9">
    <location>
        <position position="107"/>
    </location>
    <ligand>
        <name>Mg(2+)</name>
        <dbReference type="ChEBI" id="CHEBI:18420"/>
        <label>1</label>
    </ligand>
</feature>
<dbReference type="PROSITE" id="PS51462">
    <property type="entry name" value="NUDIX"/>
    <property type="match status" value="1"/>
</dbReference>
<comment type="catalytic activity">
    <reaction evidence="1">
        <text>GDP-alpha-D-mannose + H2O = alpha-D-mannose 1-phosphate + GMP + 2 H(+)</text>
        <dbReference type="Rhea" id="RHEA:27978"/>
        <dbReference type="ChEBI" id="CHEBI:15377"/>
        <dbReference type="ChEBI" id="CHEBI:15378"/>
        <dbReference type="ChEBI" id="CHEBI:57527"/>
        <dbReference type="ChEBI" id="CHEBI:58115"/>
        <dbReference type="ChEBI" id="CHEBI:58409"/>
    </reaction>
</comment>
<dbReference type="SUPFAM" id="SSF55811">
    <property type="entry name" value="Nudix"/>
    <property type="match status" value="1"/>
</dbReference>
<dbReference type="Proteomes" id="UP000291088">
    <property type="component" value="Unassembled WGS sequence"/>
</dbReference>
<organism evidence="12 13">
    <name type="scientific">Ciceribacter ferrooxidans</name>
    <dbReference type="NCBI Taxonomy" id="2509717"/>
    <lineage>
        <taxon>Bacteria</taxon>
        <taxon>Pseudomonadati</taxon>
        <taxon>Pseudomonadota</taxon>
        <taxon>Alphaproteobacteria</taxon>
        <taxon>Hyphomicrobiales</taxon>
        <taxon>Rhizobiaceae</taxon>
        <taxon>Ciceribacter</taxon>
    </lineage>
</organism>
<evidence type="ECO:0000259" key="11">
    <source>
        <dbReference type="PROSITE" id="PS51462"/>
    </source>
</evidence>
<dbReference type="GO" id="GO:0005829">
    <property type="term" value="C:cytosol"/>
    <property type="evidence" value="ECO:0007669"/>
    <property type="project" value="TreeGrafter"/>
</dbReference>
<dbReference type="RefSeq" id="WP_129331315.1">
    <property type="nucleotide sequence ID" value="NZ_SDVB01000170.1"/>
</dbReference>
<dbReference type="CDD" id="cd24157">
    <property type="entry name" value="NUDIX_GDPMK"/>
    <property type="match status" value="1"/>
</dbReference>
<feature type="binding site" evidence="9">
    <location>
        <position position="88"/>
    </location>
    <ligand>
        <name>Mg(2+)</name>
        <dbReference type="ChEBI" id="CHEBI:18420"/>
        <label>1</label>
    </ligand>
</feature>
<keyword evidence="9" id="KW-0460">Magnesium</keyword>
<dbReference type="PANTHER" id="PTHR11839:SF18">
    <property type="entry name" value="NUDIX HYDROLASE DOMAIN-CONTAINING PROTEIN"/>
    <property type="match status" value="1"/>
</dbReference>
<dbReference type="OrthoDB" id="5292471at2"/>
<dbReference type="GO" id="GO:0006753">
    <property type="term" value="P:nucleoside phosphate metabolic process"/>
    <property type="evidence" value="ECO:0007669"/>
    <property type="project" value="TreeGrafter"/>
</dbReference>